<dbReference type="Proteomes" id="UP000182192">
    <property type="component" value="Unassembled WGS sequence"/>
</dbReference>
<proteinExistence type="predicted"/>
<accession>A0A1I1GVW6</accession>
<organism evidence="2 3">
    <name type="scientific">Ruminococcus albus</name>
    <dbReference type="NCBI Taxonomy" id="1264"/>
    <lineage>
        <taxon>Bacteria</taxon>
        <taxon>Bacillati</taxon>
        <taxon>Bacillota</taxon>
        <taxon>Clostridia</taxon>
        <taxon>Eubacteriales</taxon>
        <taxon>Oscillospiraceae</taxon>
        <taxon>Ruminococcus</taxon>
    </lineage>
</organism>
<keyword evidence="1" id="KW-0472">Membrane</keyword>
<gene>
    <name evidence="2" type="ORF">SAMN02910406_01248</name>
</gene>
<keyword evidence="1" id="KW-1133">Transmembrane helix</keyword>
<sequence length="231" mass="26717">MKKSTLKKLNIIIFLHNYVFPVWIFCSLMTIGISQYCFLGTLVFMIATGVTYEKADRIKNGRKILRYFRIALFLCISGLILPAIVLLSFDHTKCMYNIKRLDYTYGVFGKNAEYYKKLLPEKLPDECEDYSFVTKGSILAQDYHASSCLMFRTDEETIKDYAEYYSSLSDEVIVKKEDETEDYSFYSFLDKAKIDDSLLGEFDNAKIYRINGNDPEGALLDRDSGYVVILT</sequence>
<evidence type="ECO:0000256" key="1">
    <source>
        <dbReference type="SAM" id="Phobius"/>
    </source>
</evidence>
<protein>
    <submittedName>
        <fullName evidence="2">Uncharacterized protein</fullName>
    </submittedName>
</protein>
<reference evidence="2 3" key="1">
    <citation type="submission" date="2016-10" db="EMBL/GenBank/DDBJ databases">
        <authorList>
            <person name="de Groot N.N."/>
        </authorList>
    </citation>
    <scope>NUCLEOTIDE SEQUENCE [LARGE SCALE GENOMIC DNA]</scope>
    <source>
        <strain evidence="2 3">AR67</strain>
    </source>
</reference>
<evidence type="ECO:0000313" key="3">
    <source>
        <dbReference type="Proteomes" id="UP000182192"/>
    </source>
</evidence>
<feature type="transmembrane region" description="Helical" evidence="1">
    <location>
        <begin position="67"/>
        <end position="89"/>
    </location>
</feature>
<keyword evidence="1" id="KW-0812">Transmembrane</keyword>
<dbReference type="EMBL" id="FOKQ01000008">
    <property type="protein sequence ID" value="SFC15967.1"/>
    <property type="molecule type" value="Genomic_DNA"/>
</dbReference>
<feature type="transmembrane region" description="Helical" evidence="1">
    <location>
        <begin position="20"/>
        <end position="46"/>
    </location>
</feature>
<dbReference type="AlphaFoldDB" id="A0A1I1GVW6"/>
<name>A0A1I1GVW6_RUMAL</name>
<evidence type="ECO:0000313" key="2">
    <source>
        <dbReference type="EMBL" id="SFC15967.1"/>
    </source>
</evidence>